<accession>A0A0R2CGA7</accession>
<dbReference type="InterPro" id="IPR006379">
    <property type="entry name" value="HAD-SF_hydro_IIB"/>
</dbReference>
<protein>
    <submittedName>
        <fullName evidence="1">Cof-like hydrolase family protein</fullName>
    </submittedName>
</protein>
<reference evidence="1 2" key="1">
    <citation type="journal article" date="2015" name="Genome Announc.">
        <title>Expanding the biotechnology potential of lactobacilli through comparative genomics of 213 strains and associated genera.</title>
        <authorList>
            <person name="Sun Z."/>
            <person name="Harris H.M."/>
            <person name="McCann A."/>
            <person name="Guo C."/>
            <person name="Argimon S."/>
            <person name="Zhang W."/>
            <person name="Yang X."/>
            <person name="Jeffery I.B."/>
            <person name="Cooney J.C."/>
            <person name="Kagawa T.F."/>
            <person name="Liu W."/>
            <person name="Song Y."/>
            <person name="Salvetti E."/>
            <person name="Wrobel A."/>
            <person name="Rasinkangas P."/>
            <person name="Parkhill J."/>
            <person name="Rea M.C."/>
            <person name="O'Sullivan O."/>
            <person name="Ritari J."/>
            <person name="Douillard F.P."/>
            <person name="Paul Ross R."/>
            <person name="Yang R."/>
            <person name="Briner A.E."/>
            <person name="Felis G.E."/>
            <person name="de Vos W.M."/>
            <person name="Barrangou R."/>
            <person name="Klaenhammer T.R."/>
            <person name="Caufield P.W."/>
            <person name="Cui Y."/>
            <person name="Zhang H."/>
            <person name="O'Toole P.W."/>
        </authorList>
    </citation>
    <scope>NUCLEOTIDE SEQUENCE [LARGE SCALE GENOMIC DNA]</scope>
    <source>
        <strain evidence="1 2">DSM 21116</strain>
    </source>
</reference>
<proteinExistence type="predicted"/>
<gene>
    <name evidence="1" type="ORF">FC80_GL001249</name>
</gene>
<dbReference type="GO" id="GO:0005829">
    <property type="term" value="C:cytosol"/>
    <property type="evidence" value="ECO:0007669"/>
    <property type="project" value="TreeGrafter"/>
</dbReference>
<dbReference type="PANTHER" id="PTHR10000">
    <property type="entry name" value="PHOSPHOSERINE PHOSPHATASE"/>
    <property type="match status" value="1"/>
</dbReference>
<dbReference type="GO" id="GO:0016791">
    <property type="term" value="F:phosphatase activity"/>
    <property type="evidence" value="ECO:0007669"/>
    <property type="project" value="UniProtKB-ARBA"/>
</dbReference>
<evidence type="ECO:0000313" key="1">
    <source>
        <dbReference type="EMBL" id="KRM90346.1"/>
    </source>
</evidence>
<dbReference type="AlphaFoldDB" id="A0A0R2CGA7"/>
<dbReference type="Gene3D" id="3.30.1240.10">
    <property type="match status" value="1"/>
</dbReference>
<dbReference type="Gene3D" id="3.40.50.1000">
    <property type="entry name" value="HAD superfamily/HAD-like"/>
    <property type="match status" value="1"/>
</dbReference>
<keyword evidence="2" id="KW-1185">Reference proteome</keyword>
<dbReference type="GO" id="GO:0000287">
    <property type="term" value="F:magnesium ion binding"/>
    <property type="evidence" value="ECO:0007669"/>
    <property type="project" value="TreeGrafter"/>
</dbReference>
<dbReference type="Pfam" id="PF08282">
    <property type="entry name" value="Hydrolase_3"/>
    <property type="match status" value="1"/>
</dbReference>
<sequence length="262" mass="29222">MDGTLLNDFGQVSPVTVEAVKTAQIPLTLVSARAPLEMQDAIRALGLTEPQIAFNGGLIYLPQEHGITALSECPIDLTTVQLIVRKIQELFPEVSLSLYNREQWLAEENDDGTVFESSLTNQYPSLMPFSKVFDRSSTPLFKVMLITFDTTEMSKLKEFFEKLSLPDVNIQQSDDTHLEITSIDAKKSRGIDYIIGCEKLNIDETACFGNGFNDLAMFDRVSYKIAMGNAFPEIKAKATYITKSNIEDGIAYALRSIPIFKN</sequence>
<name>A0A0R2CGA7_9LACO</name>
<dbReference type="NCBIfam" id="TIGR00099">
    <property type="entry name" value="Cof-subfamily"/>
    <property type="match status" value="1"/>
</dbReference>
<dbReference type="STRING" id="1423729.FC80_GL001249"/>
<keyword evidence="1" id="KW-0378">Hydrolase</keyword>
<dbReference type="InterPro" id="IPR036412">
    <property type="entry name" value="HAD-like_sf"/>
</dbReference>
<dbReference type="Proteomes" id="UP000051131">
    <property type="component" value="Unassembled WGS sequence"/>
</dbReference>
<dbReference type="EMBL" id="AYZE01000015">
    <property type="protein sequence ID" value="KRM90346.1"/>
    <property type="molecule type" value="Genomic_DNA"/>
</dbReference>
<dbReference type="SUPFAM" id="SSF56784">
    <property type="entry name" value="HAD-like"/>
    <property type="match status" value="1"/>
</dbReference>
<dbReference type="CDD" id="cd07516">
    <property type="entry name" value="HAD_Pase"/>
    <property type="match status" value="1"/>
</dbReference>
<comment type="caution">
    <text evidence="1">The sequence shown here is derived from an EMBL/GenBank/DDBJ whole genome shotgun (WGS) entry which is preliminary data.</text>
</comment>
<dbReference type="NCBIfam" id="TIGR01484">
    <property type="entry name" value="HAD-SF-IIB"/>
    <property type="match status" value="1"/>
</dbReference>
<dbReference type="PANTHER" id="PTHR10000:SF8">
    <property type="entry name" value="HAD SUPERFAMILY HYDROLASE-LIKE, TYPE 3"/>
    <property type="match status" value="1"/>
</dbReference>
<dbReference type="PATRIC" id="fig|1423729.3.peg.1266"/>
<dbReference type="InterPro" id="IPR023214">
    <property type="entry name" value="HAD_sf"/>
</dbReference>
<organism evidence="1 2">
    <name type="scientific">Liquorilactobacillus cacaonum DSM 21116</name>
    <dbReference type="NCBI Taxonomy" id="1423729"/>
    <lineage>
        <taxon>Bacteria</taxon>
        <taxon>Bacillati</taxon>
        <taxon>Bacillota</taxon>
        <taxon>Bacilli</taxon>
        <taxon>Lactobacillales</taxon>
        <taxon>Lactobacillaceae</taxon>
        <taxon>Liquorilactobacillus</taxon>
    </lineage>
</organism>
<evidence type="ECO:0000313" key="2">
    <source>
        <dbReference type="Proteomes" id="UP000051131"/>
    </source>
</evidence>
<dbReference type="InterPro" id="IPR000150">
    <property type="entry name" value="Cof"/>
</dbReference>